<gene>
    <name evidence="1" type="ORF">g.30728</name>
</gene>
<accession>A0A2S2PQY8</accession>
<dbReference type="SUPFAM" id="SSF57716">
    <property type="entry name" value="Glucocorticoid receptor-like (DNA-binding domain)"/>
    <property type="match status" value="1"/>
</dbReference>
<organism evidence="1">
    <name type="scientific">Schizaphis graminum</name>
    <name type="common">Green bug aphid</name>
    <dbReference type="NCBI Taxonomy" id="13262"/>
    <lineage>
        <taxon>Eukaryota</taxon>
        <taxon>Metazoa</taxon>
        <taxon>Ecdysozoa</taxon>
        <taxon>Arthropoda</taxon>
        <taxon>Hexapoda</taxon>
        <taxon>Insecta</taxon>
        <taxon>Pterygota</taxon>
        <taxon>Neoptera</taxon>
        <taxon>Paraneoptera</taxon>
        <taxon>Hemiptera</taxon>
        <taxon>Sternorrhyncha</taxon>
        <taxon>Aphidomorpha</taxon>
        <taxon>Aphidoidea</taxon>
        <taxon>Aphididae</taxon>
        <taxon>Aphidini</taxon>
        <taxon>Schizaphis</taxon>
    </lineage>
</organism>
<protein>
    <submittedName>
        <fullName evidence="1">Uncharacterized protein</fullName>
    </submittedName>
</protein>
<name>A0A2S2PQY8_SCHGA</name>
<reference evidence="1" key="1">
    <citation type="submission" date="2018-04" db="EMBL/GenBank/DDBJ databases">
        <title>Transcriptome of Schizaphis graminum biotype I.</title>
        <authorList>
            <person name="Scully E.D."/>
            <person name="Geib S.M."/>
            <person name="Palmer N.A."/>
            <person name="Koch K."/>
            <person name="Bradshaw J."/>
            <person name="Heng-Moss T."/>
            <person name="Sarath G."/>
        </authorList>
    </citation>
    <scope>NUCLEOTIDE SEQUENCE</scope>
</reference>
<dbReference type="AlphaFoldDB" id="A0A2S2PQY8"/>
<evidence type="ECO:0000313" key="1">
    <source>
        <dbReference type="EMBL" id="MBY31882.1"/>
    </source>
</evidence>
<dbReference type="EMBL" id="GGMR01019263">
    <property type="protein sequence ID" value="MBY31882.1"/>
    <property type="molecule type" value="Transcribed_RNA"/>
</dbReference>
<proteinExistence type="predicted"/>
<sequence>MIDTWNLKIPRADRLLTKKYGVCELHFITEDIITYRIFEDIAGNKIKHELKKVILNPNAVPCIFPNLPSYFNKSIKKRRPPTERSILPNNLKKNKPSDINVRYNMKQ</sequence>